<evidence type="ECO:0000256" key="5">
    <source>
        <dbReference type="ARBA" id="ARBA00022737"/>
    </source>
</evidence>
<dbReference type="GO" id="GO:0016020">
    <property type="term" value="C:membrane"/>
    <property type="evidence" value="ECO:0007669"/>
    <property type="project" value="UniProtKB-SubCell"/>
</dbReference>
<dbReference type="InterPro" id="IPR032675">
    <property type="entry name" value="LRR_dom_sf"/>
</dbReference>
<dbReference type="PRINTS" id="PR00019">
    <property type="entry name" value="LEURICHRPT"/>
</dbReference>
<dbReference type="GO" id="GO:0016301">
    <property type="term" value="F:kinase activity"/>
    <property type="evidence" value="ECO:0007669"/>
    <property type="project" value="UniProtKB-KW"/>
</dbReference>
<sequence length="497" mass="56245">MSRGVEYRTSTTVQALLVFLAFLFVVSVDGQKPEGFISIDCGQENSYNDTVTGLPYVSDSGFIDTGENHKIPTDMNATNQQGYHLRSFPNGTRNCYRLQVVKDKKYLIRASFLYANYDGLNRLPQFDLYLDINLWKSINFGSGIYLSTEILAYASRNWMFVCVVDTGSGVPFISSLESRQLGGDFLYPLVMPNQTSVLFQRRNIQPIKDEVLRYPIDEYDRRWRPYTSDSMETLSTTKEITICGDGDGCFYTAPLDVFQTCGVPAANGSTINITFQWPLNNKKSRKVYMVIYYAEIQNLASDQSRNFSAFGNLDYWTENQAYPGYLHSGIYRSVNIGTLNDPFVTFILRTANGTTLPPIISGIEVYEVHDLTALISTKDEEVEDMLELKEFYKLTKNWQGDPCAPKDYVWEGVKCSFENLKSSILSLNLSFNGLSGEIAESFKNFKLLESLILSNNKLSGKIPFLEDLQNLQNLDLSNNNLNGNIPNFLTNLPNLKV</sequence>
<comment type="subcellular location">
    <subcellularLocation>
        <location evidence="1">Membrane</location>
        <topology evidence="1">Single-pass membrane protein</topology>
    </subcellularLocation>
</comment>
<dbReference type="Proteomes" id="UP000036987">
    <property type="component" value="Unassembled WGS sequence"/>
</dbReference>
<accession>A0A0K9PLU2</accession>
<evidence type="ECO:0000259" key="9">
    <source>
        <dbReference type="Pfam" id="PF12819"/>
    </source>
</evidence>
<evidence type="ECO:0000256" key="6">
    <source>
        <dbReference type="ARBA" id="ARBA00022989"/>
    </source>
</evidence>
<organism evidence="10 11">
    <name type="scientific">Zostera marina</name>
    <name type="common">Eelgrass</name>
    <dbReference type="NCBI Taxonomy" id="29655"/>
    <lineage>
        <taxon>Eukaryota</taxon>
        <taxon>Viridiplantae</taxon>
        <taxon>Streptophyta</taxon>
        <taxon>Embryophyta</taxon>
        <taxon>Tracheophyta</taxon>
        <taxon>Spermatophyta</taxon>
        <taxon>Magnoliopsida</taxon>
        <taxon>Liliopsida</taxon>
        <taxon>Zosteraceae</taxon>
        <taxon>Zostera</taxon>
    </lineage>
</organism>
<keyword evidence="5" id="KW-0677">Repeat</keyword>
<dbReference type="EMBL" id="LFYR01000729">
    <property type="protein sequence ID" value="KMZ70033.1"/>
    <property type="molecule type" value="Genomic_DNA"/>
</dbReference>
<dbReference type="PROSITE" id="PS51450">
    <property type="entry name" value="LRR"/>
    <property type="match status" value="2"/>
</dbReference>
<evidence type="ECO:0000256" key="7">
    <source>
        <dbReference type="ARBA" id="ARBA00023136"/>
    </source>
</evidence>
<keyword evidence="7" id="KW-0472">Membrane</keyword>
<feature type="chain" id="PRO_5005527866" evidence="8">
    <location>
        <begin position="31"/>
        <end position="497"/>
    </location>
</feature>
<keyword evidence="10" id="KW-0418">Kinase</keyword>
<evidence type="ECO:0000256" key="1">
    <source>
        <dbReference type="ARBA" id="ARBA00004167"/>
    </source>
</evidence>
<keyword evidence="6" id="KW-1133">Transmembrane helix</keyword>
<dbReference type="Gene3D" id="3.80.10.10">
    <property type="entry name" value="Ribonuclease Inhibitor"/>
    <property type="match status" value="1"/>
</dbReference>
<evidence type="ECO:0000313" key="10">
    <source>
        <dbReference type="EMBL" id="KMZ70033.1"/>
    </source>
</evidence>
<evidence type="ECO:0000256" key="4">
    <source>
        <dbReference type="ARBA" id="ARBA00022729"/>
    </source>
</evidence>
<dbReference type="STRING" id="29655.A0A0K9PLU2"/>
<feature type="non-terminal residue" evidence="10">
    <location>
        <position position="497"/>
    </location>
</feature>
<feature type="signal peptide" evidence="8">
    <location>
        <begin position="1"/>
        <end position="30"/>
    </location>
</feature>
<evidence type="ECO:0000256" key="3">
    <source>
        <dbReference type="ARBA" id="ARBA00022692"/>
    </source>
</evidence>
<keyword evidence="2" id="KW-0433">Leucine-rich repeat</keyword>
<protein>
    <submittedName>
        <fullName evidence="10">Kinase-like protein</fullName>
    </submittedName>
</protein>
<keyword evidence="3" id="KW-0812">Transmembrane</keyword>
<reference evidence="11" key="1">
    <citation type="journal article" date="2016" name="Nature">
        <title>The genome of the seagrass Zostera marina reveals angiosperm adaptation to the sea.</title>
        <authorList>
            <person name="Olsen J.L."/>
            <person name="Rouze P."/>
            <person name="Verhelst B."/>
            <person name="Lin Y.-C."/>
            <person name="Bayer T."/>
            <person name="Collen J."/>
            <person name="Dattolo E."/>
            <person name="De Paoli E."/>
            <person name="Dittami S."/>
            <person name="Maumus F."/>
            <person name="Michel G."/>
            <person name="Kersting A."/>
            <person name="Lauritano C."/>
            <person name="Lohaus R."/>
            <person name="Toepel M."/>
            <person name="Tonon T."/>
            <person name="Vanneste K."/>
            <person name="Amirebrahimi M."/>
            <person name="Brakel J."/>
            <person name="Bostroem C."/>
            <person name="Chovatia M."/>
            <person name="Grimwood J."/>
            <person name="Jenkins J.W."/>
            <person name="Jueterbock A."/>
            <person name="Mraz A."/>
            <person name="Stam W.T."/>
            <person name="Tice H."/>
            <person name="Bornberg-Bauer E."/>
            <person name="Green P.J."/>
            <person name="Pearson G.A."/>
            <person name="Procaccini G."/>
            <person name="Duarte C.M."/>
            <person name="Schmutz J."/>
            <person name="Reusch T.B.H."/>
            <person name="Van de Peer Y."/>
        </authorList>
    </citation>
    <scope>NUCLEOTIDE SEQUENCE [LARGE SCALE GENOMIC DNA]</scope>
    <source>
        <strain evidence="11">cv. Finnish</strain>
    </source>
</reference>
<proteinExistence type="predicted"/>
<dbReference type="Pfam" id="PF00560">
    <property type="entry name" value="LRR_1"/>
    <property type="match status" value="3"/>
</dbReference>
<keyword evidence="4 8" id="KW-0732">Signal</keyword>
<dbReference type="Pfam" id="PF12819">
    <property type="entry name" value="Malectin_like"/>
    <property type="match status" value="1"/>
</dbReference>
<dbReference type="PANTHER" id="PTHR45631">
    <property type="entry name" value="OS07G0107800 PROTEIN-RELATED"/>
    <property type="match status" value="1"/>
</dbReference>
<keyword evidence="10" id="KW-0808">Transferase</keyword>
<dbReference type="OrthoDB" id="2017114at2759"/>
<evidence type="ECO:0000313" key="11">
    <source>
        <dbReference type="Proteomes" id="UP000036987"/>
    </source>
</evidence>
<keyword evidence="11" id="KW-1185">Reference proteome</keyword>
<dbReference type="InterPro" id="IPR024788">
    <property type="entry name" value="Malectin-like_Carb-bd_dom"/>
</dbReference>
<dbReference type="AlphaFoldDB" id="A0A0K9PLU2"/>
<comment type="caution">
    <text evidence="10">The sequence shown here is derived from an EMBL/GenBank/DDBJ whole genome shotgun (WGS) entry which is preliminary data.</text>
</comment>
<evidence type="ECO:0000256" key="2">
    <source>
        <dbReference type="ARBA" id="ARBA00022614"/>
    </source>
</evidence>
<evidence type="ECO:0000256" key="8">
    <source>
        <dbReference type="SAM" id="SignalP"/>
    </source>
</evidence>
<feature type="domain" description="Malectin-like" evidence="9">
    <location>
        <begin position="39"/>
        <end position="368"/>
    </location>
</feature>
<gene>
    <name evidence="10" type="ORF">ZOSMA_1G00020</name>
</gene>
<dbReference type="SUPFAM" id="SSF52058">
    <property type="entry name" value="L domain-like"/>
    <property type="match status" value="1"/>
</dbReference>
<dbReference type="PANTHER" id="PTHR45631:SF202">
    <property type="entry name" value="SENESCENCE-INDUCED RECEPTOR-LIKE SERINE_THREONINE-PROTEIN KINASE"/>
    <property type="match status" value="1"/>
</dbReference>
<dbReference type="FunFam" id="3.80.10.10:FF:000129">
    <property type="entry name" value="Leucine-rich repeat receptor-like kinase"/>
    <property type="match status" value="1"/>
</dbReference>
<dbReference type="InterPro" id="IPR001611">
    <property type="entry name" value="Leu-rich_rpt"/>
</dbReference>
<name>A0A0K9PLU2_ZOSMR</name>